<accession>A0AAV4C5V4</accession>
<evidence type="ECO:0000313" key="2">
    <source>
        <dbReference type="EMBL" id="GFO27065.1"/>
    </source>
</evidence>
<gene>
    <name evidence="2" type="ORF">PoB_005357000</name>
</gene>
<comment type="caution">
    <text evidence="2">The sequence shown here is derived from an EMBL/GenBank/DDBJ whole genome shotgun (WGS) entry which is preliminary data.</text>
</comment>
<sequence>MIQIIIVVLIVVRVVTVAVAIAVVVAVEEVLVAEGGGGDNVRGRRRNKSRGSGSDINSNSGSSMSRTPEIKVMCRKIQNQRTPTLVAYASGWISALSISNEMSAVWSQVALDTSGKLHYLLLWAFTQG</sequence>
<feature type="region of interest" description="Disordered" evidence="1">
    <location>
        <begin position="41"/>
        <end position="66"/>
    </location>
</feature>
<dbReference type="Proteomes" id="UP000735302">
    <property type="component" value="Unassembled WGS sequence"/>
</dbReference>
<evidence type="ECO:0000313" key="3">
    <source>
        <dbReference type="Proteomes" id="UP000735302"/>
    </source>
</evidence>
<organism evidence="2 3">
    <name type="scientific">Plakobranchus ocellatus</name>
    <dbReference type="NCBI Taxonomy" id="259542"/>
    <lineage>
        <taxon>Eukaryota</taxon>
        <taxon>Metazoa</taxon>
        <taxon>Spiralia</taxon>
        <taxon>Lophotrochozoa</taxon>
        <taxon>Mollusca</taxon>
        <taxon>Gastropoda</taxon>
        <taxon>Heterobranchia</taxon>
        <taxon>Euthyneura</taxon>
        <taxon>Panpulmonata</taxon>
        <taxon>Sacoglossa</taxon>
        <taxon>Placobranchoidea</taxon>
        <taxon>Plakobranchidae</taxon>
        <taxon>Plakobranchus</taxon>
    </lineage>
</organism>
<dbReference type="EMBL" id="BLXT01005881">
    <property type="protein sequence ID" value="GFO27065.1"/>
    <property type="molecule type" value="Genomic_DNA"/>
</dbReference>
<dbReference type="AlphaFoldDB" id="A0AAV4C5V4"/>
<evidence type="ECO:0000256" key="1">
    <source>
        <dbReference type="SAM" id="MobiDB-lite"/>
    </source>
</evidence>
<feature type="compositionally biased region" description="Low complexity" evidence="1">
    <location>
        <begin position="50"/>
        <end position="66"/>
    </location>
</feature>
<proteinExistence type="predicted"/>
<keyword evidence="3" id="KW-1185">Reference proteome</keyword>
<reference evidence="2 3" key="1">
    <citation type="journal article" date="2021" name="Elife">
        <title>Chloroplast acquisition without the gene transfer in kleptoplastic sea slugs, Plakobranchus ocellatus.</title>
        <authorList>
            <person name="Maeda T."/>
            <person name="Takahashi S."/>
            <person name="Yoshida T."/>
            <person name="Shimamura S."/>
            <person name="Takaki Y."/>
            <person name="Nagai Y."/>
            <person name="Toyoda A."/>
            <person name="Suzuki Y."/>
            <person name="Arimoto A."/>
            <person name="Ishii H."/>
            <person name="Satoh N."/>
            <person name="Nishiyama T."/>
            <person name="Hasebe M."/>
            <person name="Maruyama T."/>
            <person name="Minagawa J."/>
            <person name="Obokata J."/>
            <person name="Shigenobu S."/>
        </authorList>
    </citation>
    <scope>NUCLEOTIDE SEQUENCE [LARGE SCALE GENOMIC DNA]</scope>
</reference>
<protein>
    <submittedName>
        <fullName evidence="2">Uncharacterized protein</fullName>
    </submittedName>
</protein>
<name>A0AAV4C5V4_9GAST</name>